<evidence type="ECO:0000313" key="3">
    <source>
        <dbReference type="Proteomes" id="UP000008720"/>
    </source>
</evidence>
<dbReference type="PANTHER" id="PTHR48079">
    <property type="entry name" value="PROTEIN YEEZ"/>
    <property type="match status" value="1"/>
</dbReference>
<dbReference type="STRING" id="643867.Ftrac_3309"/>
<reference evidence="2 3" key="1">
    <citation type="journal article" date="2011" name="Stand. Genomic Sci.">
        <title>Complete genome sequence of Marivirga tractuosa type strain (H-43).</title>
        <authorList>
            <person name="Pagani I."/>
            <person name="Chertkov O."/>
            <person name="Lapidus A."/>
            <person name="Lucas S."/>
            <person name="Del Rio T.G."/>
            <person name="Tice H."/>
            <person name="Copeland A."/>
            <person name="Cheng J.F."/>
            <person name="Nolan M."/>
            <person name="Saunders E."/>
            <person name="Pitluck S."/>
            <person name="Held B."/>
            <person name="Goodwin L."/>
            <person name="Liolios K."/>
            <person name="Ovchinikova G."/>
            <person name="Ivanova N."/>
            <person name="Mavromatis K."/>
            <person name="Pati A."/>
            <person name="Chen A."/>
            <person name="Palaniappan K."/>
            <person name="Land M."/>
            <person name="Hauser L."/>
            <person name="Jeffries C.D."/>
            <person name="Detter J.C."/>
            <person name="Han C."/>
            <person name="Tapia R."/>
            <person name="Ngatchou-Djao O.D."/>
            <person name="Rohde M."/>
            <person name="Goker M."/>
            <person name="Spring S."/>
            <person name="Sikorski J."/>
            <person name="Woyke T."/>
            <person name="Bristow J."/>
            <person name="Eisen J.A."/>
            <person name="Markowitz V."/>
            <person name="Hugenholtz P."/>
            <person name="Klenk H.P."/>
            <person name="Kyrpides N.C."/>
        </authorList>
    </citation>
    <scope>NUCLEOTIDE SEQUENCE [LARGE SCALE GENOMIC DNA]</scope>
    <source>
        <strain evidence="3">ATCC 23168 / DSM 4126 / NBRC 15989 / NCIMB 1408 / VKM B-1430 / H-43</strain>
    </source>
</reference>
<dbReference type="GO" id="GO:0004029">
    <property type="term" value="F:aldehyde dehydrogenase (NAD+) activity"/>
    <property type="evidence" value="ECO:0007669"/>
    <property type="project" value="TreeGrafter"/>
</dbReference>
<dbReference type="OrthoDB" id="751203at2"/>
<dbReference type="InterPro" id="IPR051783">
    <property type="entry name" value="NAD(P)-dependent_oxidoreduct"/>
</dbReference>
<dbReference type="PANTHER" id="PTHR48079:SF6">
    <property type="entry name" value="NAD(P)-BINDING DOMAIN-CONTAINING PROTEIN-RELATED"/>
    <property type="match status" value="1"/>
</dbReference>
<proteinExistence type="predicted"/>
<dbReference type="eggNOG" id="COG0451">
    <property type="taxonomic scope" value="Bacteria"/>
</dbReference>
<dbReference type="InterPro" id="IPR001509">
    <property type="entry name" value="Epimerase_deHydtase"/>
</dbReference>
<dbReference type="Gene3D" id="3.40.50.720">
    <property type="entry name" value="NAD(P)-binding Rossmann-like Domain"/>
    <property type="match status" value="1"/>
</dbReference>
<feature type="domain" description="NAD-dependent epimerase/dehydratase" evidence="1">
    <location>
        <begin position="9"/>
        <end position="159"/>
    </location>
</feature>
<dbReference type="Pfam" id="PF01370">
    <property type="entry name" value="Epimerase"/>
    <property type="match status" value="1"/>
</dbReference>
<keyword evidence="3" id="KW-1185">Reference proteome</keyword>
<dbReference type="Proteomes" id="UP000008720">
    <property type="component" value="Chromosome"/>
</dbReference>
<organism evidence="2 3">
    <name type="scientific">Marivirga tractuosa (strain ATCC 23168 / DSM 4126 / NBRC 15989 / NCIMB 1408 / VKM B-1430 / H-43)</name>
    <name type="common">Microscilla tractuosa</name>
    <name type="synonym">Flexibacter tractuosus</name>
    <dbReference type="NCBI Taxonomy" id="643867"/>
    <lineage>
        <taxon>Bacteria</taxon>
        <taxon>Pseudomonadati</taxon>
        <taxon>Bacteroidota</taxon>
        <taxon>Cytophagia</taxon>
        <taxon>Cytophagales</taxon>
        <taxon>Marivirgaceae</taxon>
        <taxon>Marivirga</taxon>
    </lineage>
</organism>
<protein>
    <recommendedName>
        <fullName evidence="1">NAD-dependent epimerase/dehydratase domain-containing protein</fullName>
    </recommendedName>
</protein>
<gene>
    <name evidence="2" type="ordered locus">Ftrac_3309</name>
</gene>
<evidence type="ECO:0000259" key="1">
    <source>
        <dbReference type="Pfam" id="PF01370"/>
    </source>
</evidence>
<dbReference type="EMBL" id="CP002349">
    <property type="protein sequence ID" value="ADR23283.1"/>
    <property type="molecule type" value="Genomic_DNA"/>
</dbReference>
<dbReference type="GO" id="GO:0005737">
    <property type="term" value="C:cytoplasm"/>
    <property type="evidence" value="ECO:0007669"/>
    <property type="project" value="TreeGrafter"/>
</dbReference>
<dbReference type="RefSeq" id="WP_013455425.1">
    <property type="nucleotide sequence ID" value="NC_014759.1"/>
</dbReference>
<dbReference type="SUPFAM" id="SSF51735">
    <property type="entry name" value="NAD(P)-binding Rossmann-fold domains"/>
    <property type="match status" value="1"/>
</dbReference>
<accession>E4TL06</accession>
<dbReference type="AlphaFoldDB" id="E4TL06"/>
<sequence length="268" mass="30517">MASVSILGCGWLGLPLGKKLIAEGYEVKGSTTSTSKIPKLEEAGINAFTIDLPNKSSVSEFFNSEYLIINIPPRTSKKGVDHHVESLKSILNKIPLGQKIIYISATSVYPKVDYPIDEEHELDHNSERAKALIRAEELLHNQFKDKLTIIRFGGLLGYDRIPGRYYSGKNVAQHQQKVNYIHRDDAIGIIEAVLKKEKWSFIFNGTAPYHPTKKEVFLKNAKDFNFEAPGFENKEQEMTNRIIESPKIEFILDYSFIYPDPINFFYTN</sequence>
<dbReference type="KEGG" id="mtt:Ftrac_3309"/>
<name>E4TL06_MARTH</name>
<dbReference type="InterPro" id="IPR036291">
    <property type="entry name" value="NAD(P)-bd_dom_sf"/>
</dbReference>
<evidence type="ECO:0000313" key="2">
    <source>
        <dbReference type="EMBL" id="ADR23283.1"/>
    </source>
</evidence>
<dbReference type="HOGENOM" id="CLU_007383_11_1_10"/>